<dbReference type="SUPFAM" id="SSF48403">
    <property type="entry name" value="Ankyrin repeat"/>
    <property type="match status" value="1"/>
</dbReference>
<evidence type="ECO:0000256" key="1">
    <source>
        <dbReference type="PROSITE-ProRule" id="PRU00023"/>
    </source>
</evidence>
<dbReference type="PANTHER" id="PTHR22677">
    <property type="entry name" value="ANKYRIN REPEAT DOMAIN-CONTAINING PROTEIN 60"/>
    <property type="match status" value="1"/>
</dbReference>
<keyword evidence="1" id="KW-0040">ANK repeat</keyword>
<dbReference type="InterPro" id="IPR036770">
    <property type="entry name" value="Ankyrin_rpt-contain_sf"/>
</dbReference>
<sequence length="106" mass="11384">MEETESSPNQQVRPPLLTYSLIGDEEAVIRILSQGINVDQEDFAGGCTALHLASASGHINIVKILLQHGAKPEKQDSSTLLIAWPTRRQHIIIAIALSSSSALQGS</sequence>
<dbReference type="SMART" id="SM00248">
    <property type="entry name" value="ANK"/>
    <property type="match status" value="2"/>
</dbReference>
<dbReference type="PROSITE" id="PS50088">
    <property type="entry name" value="ANK_REPEAT"/>
    <property type="match status" value="1"/>
</dbReference>
<protein>
    <submittedName>
        <fullName evidence="2">Ankyrin-2</fullName>
    </submittedName>
</protein>
<keyword evidence="3" id="KW-1185">Reference proteome</keyword>
<dbReference type="EMBL" id="LNIX01000001">
    <property type="protein sequence ID" value="OXA64696.1"/>
    <property type="molecule type" value="Genomic_DNA"/>
</dbReference>
<feature type="repeat" description="ANK" evidence="1">
    <location>
        <begin position="45"/>
        <end position="77"/>
    </location>
</feature>
<name>A0A226F759_FOLCA</name>
<dbReference type="Pfam" id="PF12796">
    <property type="entry name" value="Ank_2"/>
    <property type="match status" value="1"/>
</dbReference>
<dbReference type="AlphaFoldDB" id="A0A226F759"/>
<dbReference type="PROSITE" id="PS50297">
    <property type="entry name" value="ANK_REP_REGION"/>
    <property type="match status" value="1"/>
</dbReference>
<evidence type="ECO:0000313" key="2">
    <source>
        <dbReference type="EMBL" id="OXA64696.1"/>
    </source>
</evidence>
<organism evidence="2 3">
    <name type="scientific">Folsomia candida</name>
    <name type="common">Springtail</name>
    <dbReference type="NCBI Taxonomy" id="158441"/>
    <lineage>
        <taxon>Eukaryota</taxon>
        <taxon>Metazoa</taxon>
        <taxon>Ecdysozoa</taxon>
        <taxon>Arthropoda</taxon>
        <taxon>Hexapoda</taxon>
        <taxon>Collembola</taxon>
        <taxon>Entomobryomorpha</taxon>
        <taxon>Isotomoidea</taxon>
        <taxon>Isotomidae</taxon>
        <taxon>Proisotominae</taxon>
        <taxon>Folsomia</taxon>
    </lineage>
</organism>
<dbReference type="Gene3D" id="1.25.40.20">
    <property type="entry name" value="Ankyrin repeat-containing domain"/>
    <property type="match status" value="1"/>
</dbReference>
<comment type="caution">
    <text evidence="2">The sequence shown here is derived from an EMBL/GenBank/DDBJ whole genome shotgun (WGS) entry which is preliminary data.</text>
</comment>
<accession>A0A226F759</accession>
<gene>
    <name evidence="2" type="ORF">Fcan01_02543</name>
</gene>
<dbReference type="OrthoDB" id="424503at2759"/>
<dbReference type="PANTHER" id="PTHR22677:SF4">
    <property type="entry name" value="USHER SYNDROME TYPE-1G PROTEIN-LIKE PROTEIN"/>
    <property type="match status" value="1"/>
</dbReference>
<evidence type="ECO:0000313" key="3">
    <source>
        <dbReference type="Proteomes" id="UP000198287"/>
    </source>
</evidence>
<dbReference type="Proteomes" id="UP000198287">
    <property type="component" value="Unassembled WGS sequence"/>
</dbReference>
<dbReference type="InterPro" id="IPR039323">
    <property type="entry name" value="ANKRD_45/46/60"/>
</dbReference>
<dbReference type="InterPro" id="IPR002110">
    <property type="entry name" value="Ankyrin_rpt"/>
</dbReference>
<proteinExistence type="predicted"/>
<reference evidence="2 3" key="1">
    <citation type="submission" date="2015-12" db="EMBL/GenBank/DDBJ databases">
        <title>The genome of Folsomia candida.</title>
        <authorList>
            <person name="Faddeeva A."/>
            <person name="Derks M.F."/>
            <person name="Anvar Y."/>
            <person name="Smit S."/>
            <person name="Van Straalen N."/>
            <person name="Roelofs D."/>
        </authorList>
    </citation>
    <scope>NUCLEOTIDE SEQUENCE [LARGE SCALE GENOMIC DNA]</scope>
    <source>
        <strain evidence="2 3">VU population</strain>
        <tissue evidence="2">Whole body</tissue>
    </source>
</reference>